<name>A0A7I8DLE1_9FIRM</name>
<proteinExistence type="predicted"/>
<dbReference type="EMBL" id="AP023368">
    <property type="protein sequence ID" value="BCJ98111.1"/>
    <property type="molecule type" value="Genomic_DNA"/>
</dbReference>
<dbReference type="AlphaFoldDB" id="A0A7I8DLE1"/>
<accession>A0A7I8DLE1</accession>
<keyword evidence="2" id="KW-1185">Reference proteome</keyword>
<gene>
    <name evidence="1" type="ORF">bsdcttw_11520</name>
</gene>
<dbReference type="Proteomes" id="UP000515703">
    <property type="component" value="Chromosome"/>
</dbReference>
<protein>
    <submittedName>
        <fullName evidence="1">Bacteriophage protein</fullName>
    </submittedName>
</protein>
<evidence type="ECO:0000313" key="1">
    <source>
        <dbReference type="EMBL" id="BCJ98111.1"/>
    </source>
</evidence>
<evidence type="ECO:0000313" key="2">
    <source>
        <dbReference type="Proteomes" id="UP000515703"/>
    </source>
</evidence>
<sequence length="175" mass="18849">MKYYANKVADLFPTIKKSGKYIEIEDVTAFATPEISFADGEVSGAGIFGTVNIPDIYNIEAMEASITAKSFSSGVIAAINPSGVDLRLNWAVDNIGGTYDTSYTAYTATIKGRPKNIPAAEAKKGEGLEMTINIACTYYKLVKNGSVLFEIDPLNGVLIINGKDYSKELNKALNK</sequence>
<dbReference type="KEGG" id="acht:bsdcttw_11520"/>
<organism evidence="1 2">
    <name type="scientific">Anaerocolumna chitinilytica</name>
    <dbReference type="NCBI Taxonomy" id="1727145"/>
    <lineage>
        <taxon>Bacteria</taxon>
        <taxon>Bacillati</taxon>
        <taxon>Bacillota</taxon>
        <taxon>Clostridia</taxon>
        <taxon>Lachnospirales</taxon>
        <taxon>Lachnospiraceae</taxon>
        <taxon>Anaerocolumna</taxon>
    </lineage>
</organism>
<dbReference type="InterPro" id="IPR006498">
    <property type="entry name" value="Tail_tube"/>
</dbReference>
<reference evidence="1 2" key="1">
    <citation type="submission" date="2020-08" db="EMBL/GenBank/DDBJ databases">
        <title>Draft genome sequencing of an Anaerocolumna strain isolated from anoxic soil subjected to BSD treatment.</title>
        <authorList>
            <person name="Uek A."/>
            <person name="Tonouchi A."/>
        </authorList>
    </citation>
    <scope>NUCLEOTIDE SEQUENCE [LARGE SCALE GENOMIC DNA]</scope>
    <source>
        <strain evidence="1 2">CTTW</strain>
    </source>
</reference>
<reference evidence="1 2" key="2">
    <citation type="submission" date="2020-08" db="EMBL/GenBank/DDBJ databases">
        <authorList>
            <person name="Ueki A."/>
            <person name="Tonouchi A."/>
        </authorList>
    </citation>
    <scope>NUCLEOTIDE SEQUENCE [LARGE SCALE GENOMIC DNA]</scope>
    <source>
        <strain evidence="1 2">CTTW</strain>
    </source>
</reference>
<dbReference type="RefSeq" id="WP_185258461.1">
    <property type="nucleotide sequence ID" value="NZ_AP023368.1"/>
</dbReference>
<dbReference type="Pfam" id="PF04985">
    <property type="entry name" value="Phage_tube"/>
    <property type="match status" value="1"/>
</dbReference>